<accession>A0A1L9BEM4</accession>
<comment type="caution">
    <text evidence="2">The sequence shown here is derived from an EMBL/GenBank/DDBJ whole genome shotgun (WGS) entry which is preliminary data.</text>
</comment>
<protein>
    <submittedName>
        <fullName evidence="2">Oxidoreductase</fullName>
    </submittedName>
</protein>
<dbReference type="Pfam" id="PF14226">
    <property type="entry name" value="DIOX_N"/>
    <property type="match status" value="1"/>
</dbReference>
<feature type="domain" description="Non-haem dioxygenase N-terminal" evidence="1">
    <location>
        <begin position="8"/>
        <end position="132"/>
    </location>
</feature>
<dbReference type="STRING" id="83449.BON30_07140"/>
<evidence type="ECO:0000259" key="1">
    <source>
        <dbReference type="Pfam" id="PF14226"/>
    </source>
</evidence>
<dbReference type="AlphaFoldDB" id="A0A1L9BEM4"/>
<proteinExistence type="predicted"/>
<evidence type="ECO:0000313" key="2">
    <source>
        <dbReference type="EMBL" id="OJH40712.1"/>
    </source>
</evidence>
<reference evidence="2 3" key="2">
    <citation type="submission" date="2016-12" db="EMBL/GenBank/DDBJ databases">
        <title>Draft Genome Sequence of Cystobacter ferrugineus Strain Cbfe23.</title>
        <authorList>
            <person name="Akbar S."/>
            <person name="Dowd S.E."/>
            <person name="Stevens D.C."/>
        </authorList>
    </citation>
    <scope>NUCLEOTIDE SEQUENCE [LARGE SCALE GENOMIC DNA]</scope>
    <source>
        <strain evidence="2 3">Cbfe23</strain>
    </source>
</reference>
<dbReference type="PANTHER" id="PTHR48420">
    <property type="entry name" value="NON-HAEM DIOXYGENASE N-TERMINAL DOMAIN-CONTAINING PROTEIN"/>
    <property type="match status" value="1"/>
</dbReference>
<dbReference type="InterPro" id="IPR027443">
    <property type="entry name" value="IPNS-like_sf"/>
</dbReference>
<sequence length="370" mass="40555">MAELPMNIPTVDLADLSSNDPSRVERGAMALREAFGVFGLVYVKNHGVDAQALDRLYDAFGAFIARPTEAKRPYGRADIWYQRGWTPPNTEVAVASNGQPDFKECYFAAPYPPDKSSVLEFPNLYPDNIWPEDAPPYFQEGLLALGRSLHEAGLSLLRGAAVALGVPETTFTGFCERGPHVTRALQYLPLKPAQVNTGILWGEEHTDFNLLTLLPGGRFLDPQARPAPRPDDQSGLYLRTRATPEEPKGRLVRGVAPAGCIVAQVGQQLELLTGGTFLATPHVITAPGVPGWQRQSAAHFMHVHTSTVLFPLEKFRTPEAIQNYAPPVLAGTYDIKTLVDIGLAPPDALNQLGYRHYDRLHRMRANAAST</sequence>
<dbReference type="Gene3D" id="2.60.120.330">
    <property type="entry name" value="B-lactam Antibiotic, Isopenicillin N Synthase, Chain"/>
    <property type="match status" value="1"/>
</dbReference>
<reference evidence="3" key="1">
    <citation type="submission" date="2016-11" db="EMBL/GenBank/DDBJ databases">
        <authorList>
            <person name="Shukria A."/>
            <person name="Stevens D.C."/>
        </authorList>
    </citation>
    <scope>NUCLEOTIDE SEQUENCE [LARGE SCALE GENOMIC DNA]</scope>
    <source>
        <strain evidence="3">Cbfe23</strain>
    </source>
</reference>
<dbReference type="InterPro" id="IPR026992">
    <property type="entry name" value="DIOX_N"/>
</dbReference>
<dbReference type="SUPFAM" id="SSF51197">
    <property type="entry name" value="Clavaminate synthase-like"/>
    <property type="match status" value="1"/>
</dbReference>
<organism evidence="2 3">
    <name type="scientific">Cystobacter ferrugineus</name>
    <dbReference type="NCBI Taxonomy" id="83449"/>
    <lineage>
        <taxon>Bacteria</taxon>
        <taxon>Pseudomonadati</taxon>
        <taxon>Myxococcota</taxon>
        <taxon>Myxococcia</taxon>
        <taxon>Myxococcales</taxon>
        <taxon>Cystobacterineae</taxon>
        <taxon>Archangiaceae</taxon>
        <taxon>Cystobacter</taxon>
    </lineage>
</organism>
<keyword evidence="3" id="KW-1185">Reference proteome</keyword>
<dbReference type="EMBL" id="MPIN01000002">
    <property type="protein sequence ID" value="OJH40712.1"/>
    <property type="molecule type" value="Genomic_DNA"/>
</dbReference>
<gene>
    <name evidence="2" type="ORF">BON30_07140</name>
</gene>
<name>A0A1L9BEM4_9BACT</name>
<evidence type="ECO:0000313" key="3">
    <source>
        <dbReference type="Proteomes" id="UP000182229"/>
    </source>
</evidence>
<dbReference type="Proteomes" id="UP000182229">
    <property type="component" value="Unassembled WGS sequence"/>
</dbReference>
<dbReference type="PANTHER" id="PTHR48420:SF1">
    <property type="entry name" value="NON-HAEM DIOXYGENASE N-TERMINAL DOMAIN-CONTAINING PROTEIN"/>
    <property type="match status" value="1"/>
</dbReference>
<dbReference type="OrthoDB" id="21825at2"/>